<dbReference type="PROSITE" id="PS51063">
    <property type="entry name" value="HTH_CRP_2"/>
    <property type="match status" value="1"/>
</dbReference>
<keyword evidence="8" id="KW-1185">Reference proteome</keyword>
<keyword evidence="3" id="KW-0804">Transcription</keyword>
<dbReference type="SMART" id="SM00091">
    <property type="entry name" value="PAS"/>
    <property type="match status" value="1"/>
</dbReference>
<dbReference type="Gene3D" id="2.60.120.10">
    <property type="entry name" value="Jelly Rolls"/>
    <property type="match status" value="1"/>
</dbReference>
<dbReference type="AlphaFoldDB" id="A0A856MPU3"/>
<feature type="domain" description="HTH crp-type" evidence="6">
    <location>
        <begin position="302"/>
        <end position="376"/>
    </location>
</feature>
<dbReference type="InterPro" id="IPR018490">
    <property type="entry name" value="cNMP-bd_dom_sf"/>
</dbReference>
<reference evidence="7 8" key="1">
    <citation type="submission" date="2018-06" db="EMBL/GenBank/DDBJ databases">
        <title>Comparative genomics of Brasilonema spp. strains.</title>
        <authorList>
            <person name="Alvarenga D.O."/>
            <person name="Fiore M.F."/>
            <person name="Varani A.M."/>
        </authorList>
    </citation>
    <scope>NUCLEOTIDE SEQUENCE [LARGE SCALE GENOMIC DNA]</scope>
    <source>
        <strain evidence="7 8">CENA114</strain>
    </source>
</reference>
<keyword evidence="4" id="KW-0175">Coiled coil</keyword>
<dbReference type="SUPFAM" id="SSF55785">
    <property type="entry name" value="PYP-like sensor domain (PAS domain)"/>
    <property type="match status" value="1"/>
</dbReference>
<evidence type="ECO:0000256" key="4">
    <source>
        <dbReference type="SAM" id="Coils"/>
    </source>
</evidence>
<proteinExistence type="predicted"/>
<dbReference type="InterPro" id="IPR036388">
    <property type="entry name" value="WH-like_DNA-bd_sf"/>
</dbReference>
<dbReference type="Gene3D" id="1.10.10.10">
    <property type="entry name" value="Winged helix-like DNA-binding domain superfamily/Winged helix DNA-binding domain"/>
    <property type="match status" value="1"/>
</dbReference>
<dbReference type="GO" id="GO:0006355">
    <property type="term" value="P:regulation of DNA-templated transcription"/>
    <property type="evidence" value="ECO:0007669"/>
    <property type="project" value="InterPro"/>
</dbReference>
<feature type="coiled-coil region" evidence="4">
    <location>
        <begin position="40"/>
        <end position="67"/>
    </location>
</feature>
<protein>
    <submittedName>
        <fullName evidence="7">Transcriptional regulator</fullName>
    </submittedName>
</protein>
<dbReference type="SMART" id="SM00419">
    <property type="entry name" value="HTH_CRP"/>
    <property type="match status" value="1"/>
</dbReference>
<organism evidence="7 8">
    <name type="scientific">Brasilonema sennae CENA114</name>
    <dbReference type="NCBI Taxonomy" id="415709"/>
    <lineage>
        <taxon>Bacteria</taxon>
        <taxon>Bacillati</taxon>
        <taxon>Cyanobacteriota</taxon>
        <taxon>Cyanophyceae</taxon>
        <taxon>Nostocales</taxon>
        <taxon>Scytonemataceae</taxon>
        <taxon>Brasilonema</taxon>
        <taxon>Bromeliae group (in: Brasilonema)</taxon>
    </lineage>
</organism>
<dbReference type="SUPFAM" id="SSF46785">
    <property type="entry name" value="Winged helix' DNA-binding domain"/>
    <property type="match status" value="1"/>
</dbReference>
<evidence type="ECO:0000259" key="5">
    <source>
        <dbReference type="PROSITE" id="PS50112"/>
    </source>
</evidence>
<dbReference type="CDD" id="cd00130">
    <property type="entry name" value="PAS"/>
    <property type="match status" value="1"/>
</dbReference>
<keyword evidence="2" id="KW-0238">DNA-binding</keyword>
<feature type="domain" description="PAS" evidence="5">
    <location>
        <begin position="60"/>
        <end position="130"/>
    </location>
</feature>
<evidence type="ECO:0000256" key="2">
    <source>
        <dbReference type="ARBA" id="ARBA00023125"/>
    </source>
</evidence>
<dbReference type="Pfam" id="PF13545">
    <property type="entry name" value="HTH_Crp_2"/>
    <property type="match status" value="1"/>
</dbReference>
<evidence type="ECO:0000313" key="8">
    <source>
        <dbReference type="Proteomes" id="UP000503129"/>
    </source>
</evidence>
<sequence length="410" mass="46444">MHRRLTDLYQNLSTNPVIPDVLPQTLIELGSTSEIVNVAVQELYQQNEELLLTRNLLEIERQRYQDLFEFAPDAYLVTDMLGIIKEANHTAGTLLNVSQQSMLSKPIINFVALEDRQNFRGYLSQLAESKKPKELVLHLHKRNDELFDAAITVGVIRNELRQPIGLRWLVRNISDRNQVELALLDHDSDVTQNKLWHKCSKGDFLPLKPGMIWYICEGYVKLNTLYESGEEVIIGLAGSGMVFGSNLTSLQAYQATALSDVKLVSIHLAEIAASPTLSHILLPKINQRLWQTESFLLIAGRRRVQDRFEQLLLLLKHEIGQRVLEGTRLNIRLTHEELASACCTTRVTITRLMGKLQQQGKIGLDSKHHIILKDTAEFSTEESAKASTVGGSPDLGFWRSEVKRADKFAF</sequence>
<evidence type="ECO:0000259" key="6">
    <source>
        <dbReference type="PROSITE" id="PS51063"/>
    </source>
</evidence>
<dbReference type="InterPro" id="IPR014710">
    <property type="entry name" value="RmlC-like_jellyroll"/>
</dbReference>
<dbReference type="SUPFAM" id="SSF51206">
    <property type="entry name" value="cAMP-binding domain-like"/>
    <property type="match status" value="1"/>
</dbReference>
<evidence type="ECO:0000256" key="1">
    <source>
        <dbReference type="ARBA" id="ARBA00023015"/>
    </source>
</evidence>
<dbReference type="Pfam" id="PF00989">
    <property type="entry name" value="PAS"/>
    <property type="match status" value="1"/>
</dbReference>
<dbReference type="Gene3D" id="3.30.450.20">
    <property type="entry name" value="PAS domain"/>
    <property type="match status" value="1"/>
</dbReference>
<gene>
    <name evidence="7" type="ORF">DP114_05470</name>
</gene>
<dbReference type="PROSITE" id="PS50112">
    <property type="entry name" value="PAS"/>
    <property type="match status" value="1"/>
</dbReference>
<dbReference type="GO" id="GO:0003677">
    <property type="term" value="F:DNA binding"/>
    <property type="evidence" value="ECO:0007669"/>
    <property type="project" value="UniProtKB-KW"/>
</dbReference>
<dbReference type="KEGG" id="bsen:DP114_05470"/>
<keyword evidence="1" id="KW-0805">Transcription regulation</keyword>
<dbReference type="InterPro" id="IPR000014">
    <property type="entry name" value="PAS"/>
</dbReference>
<dbReference type="EMBL" id="CP030118">
    <property type="protein sequence ID" value="QDL12120.1"/>
    <property type="molecule type" value="Genomic_DNA"/>
</dbReference>
<name>A0A856MPU3_9CYAN</name>
<dbReference type="InterPro" id="IPR035965">
    <property type="entry name" value="PAS-like_dom_sf"/>
</dbReference>
<dbReference type="Proteomes" id="UP000503129">
    <property type="component" value="Chromosome"/>
</dbReference>
<accession>A0A856MPU3</accession>
<evidence type="ECO:0000313" key="7">
    <source>
        <dbReference type="EMBL" id="QDL12120.1"/>
    </source>
</evidence>
<dbReference type="InterPro" id="IPR012318">
    <property type="entry name" value="HTH_CRP"/>
</dbReference>
<evidence type="ECO:0000256" key="3">
    <source>
        <dbReference type="ARBA" id="ARBA00023163"/>
    </source>
</evidence>
<dbReference type="NCBIfam" id="TIGR00229">
    <property type="entry name" value="sensory_box"/>
    <property type="match status" value="1"/>
</dbReference>
<dbReference type="InterPro" id="IPR013767">
    <property type="entry name" value="PAS_fold"/>
</dbReference>
<dbReference type="InterPro" id="IPR036390">
    <property type="entry name" value="WH_DNA-bd_sf"/>
</dbReference>